<dbReference type="UniPathway" id="UPA00035">
    <property type="reaction ID" value="UER00044"/>
</dbReference>
<dbReference type="InterPro" id="IPR013785">
    <property type="entry name" value="Aldolase_TIM"/>
</dbReference>
<dbReference type="SUPFAM" id="SSF51366">
    <property type="entry name" value="Ribulose-phoshate binding barrel"/>
    <property type="match status" value="1"/>
</dbReference>
<feature type="active site" description="Proton acceptor" evidence="9">
    <location>
        <position position="49"/>
    </location>
</feature>
<gene>
    <name evidence="9 11" type="primary">trpA</name>
</gene>
<evidence type="ECO:0000256" key="8">
    <source>
        <dbReference type="ARBA" id="ARBA00049047"/>
    </source>
</evidence>
<name>A0A075G171_9ARCH</name>
<dbReference type="InterPro" id="IPR002028">
    <property type="entry name" value="Trp_synthase_suA"/>
</dbReference>
<dbReference type="FunFam" id="3.20.20.70:FF:000037">
    <property type="entry name" value="Tryptophan synthase alpha chain"/>
    <property type="match status" value="1"/>
</dbReference>
<evidence type="ECO:0000256" key="10">
    <source>
        <dbReference type="RuleBase" id="RU003662"/>
    </source>
</evidence>
<dbReference type="HAMAP" id="MF_00131">
    <property type="entry name" value="Trp_synth_alpha"/>
    <property type="match status" value="1"/>
</dbReference>
<keyword evidence="7 9" id="KW-0456">Lyase</keyword>
<evidence type="ECO:0000256" key="1">
    <source>
        <dbReference type="ARBA" id="ARBA00003365"/>
    </source>
</evidence>
<organism evidence="11">
    <name type="scientific">uncultured marine thaumarchaeote KM3_02_H10</name>
    <dbReference type="NCBI Taxonomy" id="1455957"/>
    <lineage>
        <taxon>Archaea</taxon>
        <taxon>Nitrososphaerota</taxon>
        <taxon>environmental samples</taxon>
    </lineage>
</organism>
<dbReference type="InterPro" id="IPR018204">
    <property type="entry name" value="Trp_synthase_alpha_AS"/>
</dbReference>
<keyword evidence="5 9" id="KW-0822">Tryptophan biosynthesis</keyword>
<keyword evidence="6 9" id="KW-0057">Aromatic amino acid biosynthesis</keyword>
<comment type="function">
    <text evidence="1 9">The alpha subunit is responsible for the aldol cleavage of indoleglycerol phosphate to indole and glyceraldehyde 3-phosphate.</text>
</comment>
<dbReference type="PANTHER" id="PTHR43406">
    <property type="entry name" value="TRYPTOPHAN SYNTHASE, ALPHA CHAIN"/>
    <property type="match status" value="1"/>
</dbReference>
<comment type="pathway">
    <text evidence="2 9">Amino-acid biosynthesis; L-tryptophan biosynthesis; L-tryptophan from chorismate: step 5/5.</text>
</comment>
<keyword evidence="4 9" id="KW-0028">Amino-acid biosynthesis</keyword>
<dbReference type="NCBIfam" id="TIGR00262">
    <property type="entry name" value="trpA"/>
    <property type="match status" value="1"/>
</dbReference>
<dbReference type="PROSITE" id="PS00167">
    <property type="entry name" value="TRP_SYNTHASE_ALPHA"/>
    <property type="match status" value="1"/>
</dbReference>
<comment type="similarity">
    <text evidence="9 10">Belongs to the TrpA family.</text>
</comment>
<dbReference type="GO" id="GO:0004834">
    <property type="term" value="F:tryptophan synthase activity"/>
    <property type="evidence" value="ECO:0007669"/>
    <property type="project" value="UniProtKB-UniRule"/>
</dbReference>
<dbReference type="CDD" id="cd04724">
    <property type="entry name" value="Tryptophan_synthase_alpha"/>
    <property type="match status" value="1"/>
</dbReference>
<reference evidence="11" key="1">
    <citation type="journal article" date="2014" name="Genome Biol. Evol.">
        <title>Pangenome evidence for extensive interdomain horizontal transfer affecting lineage core and shell genes in uncultured planktonic thaumarchaeota and euryarchaeota.</title>
        <authorList>
            <person name="Deschamps P."/>
            <person name="Zivanovic Y."/>
            <person name="Moreira D."/>
            <person name="Rodriguez-Valera F."/>
            <person name="Lopez-Garcia P."/>
        </authorList>
    </citation>
    <scope>NUCLEOTIDE SEQUENCE</scope>
</reference>
<evidence type="ECO:0000256" key="5">
    <source>
        <dbReference type="ARBA" id="ARBA00022822"/>
    </source>
</evidence>
<dbReference type="Gene3D" id="3.20.20.70">
    <property type="entry name" value="Aldolase class I"/>
    <property type="match status" value="1"/>
</dbReference>
<evidence type="ECO:0000256" key="2">
    <source>
        <dbReference type="ARBA" id="ARBA00004733"/>
    </source>
</evidence>
<comment type="catalytic activity">
    <reaction evidence="8 9">
        <text>(1S,2R)-1-C-(indol-3-yl)glycerol 3-phosphate + L-serine = D-glyceraldehyde 3-phosphate + L-tryptophan + H2O</text>
        <dbReference type="Rhea" id="RHEA:10532"/>
        <dbReference type="ChEBI" id="CHEBI:15377"/>
        <dbReference type="ChEBI" id="CHEBI:33384"/>
        <dbReference type="ChEBI" id="CHEBI:57912"/>
        <dbReference type="ChEBI" id="CHEBI:58866"/>
        <dbReference type="ChEBI" id="CHEBI:59776"/>
        <dbReference type="EC" id="4.2.1.20"/>
    </reaction>
</comment>
<proteinExistence type="inferred from homology"/>
<dbReference type="PANTHER" id="PTHR43406:SF1">
    <property type="entry name" value="TRYPTOPHAN SYNTHASE ALPHA CHAIN, CHLOROPLASTIC"/>
    <property type="match status" value="1"/>
</dbReference>
<dbReference type="Pfam" id="PF00290">
    <property type="entry name" value="Trp_syntA"/>
    <property type="match status" value="1"/>
</dbReference>
<evidence type="ECO:0000256" key="7">
    <source>
        <dbReference type="ARBA" id="ARBA00023239"/>
    </source>
</evidence>
<evidence type="ECO:0000256" key="9">
    <source>
        <dbReference type="HAMAP-Rule" id="MF_00131"/>
    </source>
</evidence>
<dbReference type="GO" id="GO:0005829">
    <property type="term" value="C:cytosol"/>
    <property type="evidence" value="ECO:0007669"/>
    <property type="project" value="TreeGrafter"/>
</dbReference>
<evidence type="ECO:0000256" key="3">
    <source>
        <dbReference type="ARBA" id="ARBA00011270"/>
    </source>
</evidence>
<protein>
    <recommendedName>
        <fullName evidence="9">Tryptophan synthase alpha chain</fullName>
        <ecNumber evidence="9">4.2.1.20</ecNumber>
    </recommendedName>
</protein>
<evidence type="ECO:0000313" key="11">
    <source>
        <dbReference type="EMBL" id="AIE97770.1"/>
    </source>
</evidence>
<accession>A0A075G171</accession>
<evidence type="ECO:0000256" key="4">
    <source>
        <dbReference type="ARBA" id="ARBA00022605"/>
    </source>
</evidence>
<dbReference type="EMBL" id="KF900516">
    <property type="protein sequence ID" value="AIE97770.1"/>
    <property type="molecule type" value="Genomic_DNA"/>
</dbReference>
<sequence length="271" mass="29808">MSRIQDKFKELKSKNEKALISYIMAGFPNENTTLSIVRGLVNGGTDIIELGFPFSDPIADGPVIQNASTISLNNGTKIEKFFKIVKKIRKETNIPLVLMTYTNVLYTHGYAKFMSRAKNAGIDGLILPDMSIEESKDYLKSAKKNKLDTIFLVSPNTSNARLRKITKASTGFLYMVAVFGTTGVQTKIHKYTIDSIKNAKKFVGGKLPIGIGFGVSTPNDVKKYVSVGVDAVIVGSANLKIIETTPSSKLQKRITEYTKKLKRSTRIGKAT</sequence>
<feature type="active site" description="Proton acceptor" evidence="9">
    <location>
        <position position="60"/>
    </location>
</feature>
<dbReference type="AlphaFoldDB" id="A0A075G171"/>
<dbReference type="InterPro" id="IPR011060">
    <property type="entry name" value="RibuloseP-bd_barrel"/>
</dbReference>
<evidence type="ECO:0000256" key="6">
    <source>
        <dbReference type="ARBA" id="ARBA00023141"/>
    </source>
</evidence>
<comment type="subunit">
    <text evidence="3 9">Tetramer of two alpha and two beta chains.</text>
</comment>
<dbReference type="EC" id="4.2.1.20" evidence="9"/>